<keyword evidence="2" id="KW-1185">Reference proteome</keyword>
<protein>
    <submittedName>
        <fullName evidence="1">Uncharacterized protein</fullName>
    </submittedName>
</protein>
<dbReference type="AlphaFoldDB" id="A0A9Q3DNJ4"/>
<evidence type="ECO:0000313" key="2">
    <source>
        <dbReference type="Proteomes" id="UP000765509"/>
    </source>
</evidence>
<dbReference type="Proteomes" id="UP000765509">
    <property type="component" value="Unassembled WGS sequence"/>
</dbReference>
<sequence length="114" mass="12910">MFLVIPKKGMAYTYGSATKITVCIENDQHPFLIESGEKFSIVAKNFLETNSPSWKNRFLPTKEKHFKIPSGKMNSIGTLIKEIIIPHREGNIILNLEFLVLGNSQIQEFLLGTD</sequence>
<accession>A0A9Q3DNJ4</accession>
<dbReference type="EMBL" id="AVOT02018169">
    <property type="protein sequence ID" value="MBW0504843.1"/>
    <property type="molecule type" value="Genomic_DNA"/>
</dbReference>
<reference evidence="1" key="1">
    <citation type="submission" date="2021-03" db="EMBL/GenBank/DDBJ databases">
        <title>Draft genome sequence of rust myrtle Austropuccinia psidii MF-1, a brazilian biotype.</title>
        <authorList>
            <person name="Quecine M.C."/>
            <person name="Pachon D.M.R."/>
            <person name="Bonatelli M.L."/>
            <person name="Correr F.H."/>
            <person name="Franceschini L.M."/>
            <person name="Leite T.F."/>
            <person name="Margarido G.R.A."/>
            <person name="Almeida C.A."/>
            <person name="Ferrarezi J.A."/>
            <person name="Labate C.A."/>
        </authorList>
    </citation>
    <scope>NUCLEOTIDE SEQUENCE</scope>
    <source>
        <strain evidence="1">MF-1</strain>
    </source>
</reference>
<evidence type="ECO:0000313" key="1">
    <source>
        <dbReference type="EMBL" id="MBW0504843.1"/>
    </source>
</evidence>
<comment type="caution">
    <text evidence="1">The sequence shown here is derived from an EMBL/GenBank/DDBJ whole genome shotgun (WGS) entry which is preliminary data.</text>
</comment>
<organism evidence="1 2">
    <name type="scientific">Austropuccinia psidii MF-1</name>
    <dbReference type="NCBI Taxonomy" id="1389203"/>
    <lineage>
        <taxon>Eukaryota</taxon>
        <taxon>Fungi</taxon>
        <taxon>Dikarya</taxon>
        <taxon>Basidiomycota</taxon>
        <taxon>Pucciniomycotina</taxon>
        <taxon>Pucciniomycetes</taxon>
        <taxon>Pucciniales</taxon>
        <taxon>Sphaerophragmiaceae</taxon>
        <taxon>Austropuccinia</taxon>
    </lineage>
</organism>
<name>A0A9Q3DNJ4_9BASI</name>
<proteinExistence type="predicted"/>
<gene>
    <name evidence="1" type="ORF">O181_044558</name>
</gene>